<protein>
    <submittedName>
        <fullName evidence="1">Uncharacterized protein</fullName>
    </submittedName>
</protein>
<dbReference type="AlphaFoldDB" id="A0A0V1MXA3"/>
<sequence length="195" mass="21780">MSLPITTLSFCRFCSACTNFFLTIQCQGLSYIFLLVRYLLPQLTAVHLLNVAPICVCKNDFAITDIARLLKHYISSPPQKRSFAQIIILADQMLHHPVRQLLKMVTTIAAEKLLDHNDGQLAELAPGRIRGRKNRTKLNTRTDRLVKTPNLSGMLPFYSYSANCVAHLQTGSHLDPLLHLASDSQSHSMAAPVLL</sequence>
<proteinExistence type="predicted"/>
<evidence type="ECO:0000313" key="1">
    <source>
        <dbReference type="EMBL" id="KRZ76408.1"/>
    </source>
</evidence>
<evidence type="ECO:0000313" key="2">
    <source>
        <dbReference type="Proteomes" id="UP000054843"/>
    </source>
</evidence>
<comment type="caution">
    <text evidence="1">The sequence shown here is derived from an EMBL/GenBank/DDBJ whole genome shotgun (WGS) entry which is preliminary data.</text>
</comment>
<keyword evidence="2" id="KW-1185">Reference proteome</keyword>
<reference evidence="1 2" key="1">
    <citation type="submission" date="2015-01" db="EMBL/GenBank/DDBJ databases">
        <title>Evolution of Trichinella species and genotypes.</title>
        <authorList>
            <person name="Korhonen P.K."/>
            <person name="Edoardo P."/>
            <person name="Giuseppe L.R."/>
            <person name="Gasser R.B."/>
        </authorList>
    </citation>
    <scope>NUCLEOTIDE SEQUENCE [LARGE SCALE GENOMIC DNA]</scope>
    <source>
        <strain evidence="1">ISS1980</strain>
    </source>
</reference>
<accession>A0A0V1MXA3</accession>
<dbReference type="EMBL" id="JYDO01000028">
    <property type="protein sequence ID" value="KRZ76408.1"/>
    <property type="molecule type" value="Genomic_DNA"/>
</dbReference>
<dbReference type="OrthoDB" id="10284445at2759"/>
<name>A0A0V1MXA3_9BILA</name>
<organism evidence="1 2">
    <name type="scientific">Trichinella papuae</name>
    <dbReference type="NCBI Taxonomy" id="268474"/>
    <lineage>
        <taxon>Eukaryota</taxon>
        <taxon>Metazoa</taxon>
        <taxon>Ecdysozoa</taxon>
        <taxon>Nematoda</taxon>
        <taxon>Enoplea</taxon>
        <taxon>Dorylaimia</taxon>
        <taxon>Trichinellida</taxon>
        <taxon>Trichinellidae</taxon>
        <taxon>Trichinella</taxon>
    </lineage>
</organism>
<dbReference type="Proteomes" id="UP000054843">
    <property type="component" value="Unassembled WGS sequence"/>
</dbReference>
<gene>
    <name evidence="1" type="ORF">T10_4798</name>
</gene>